<dbReference type="AlphaFoldDB" id="A0A212LHI4"/>
<gene>
    <name evidence="2" type="ORF">KL86PLE_40765</name>
</gene>
<organism evidence="2">
    <name type="scientific">uncultured Pleomorphomonas sp</name>
    <dbReference type="NCBI Taxonomy" id="442121"/>
    <lineage>
        <taxon>Bacteria</taxon>
        <taxon>Pseudomonadati</taxon>
        <taxon>Pseudomonadota</taxon>
        <taxon>Alphaproteobacteria</taxon>
        <taxon>Hyphomicrobiales</taxon>
        <taxon>Pleomorphomonadaceae</taxon>
        <taxon>Pleomorphomonas</taxon>
        <taxon>environmental samples</taxon>
    </lineage>
</organism>
<protein>
    <submittedName>
        <fullName evidence="2">Uncharacterized protein</fullName>
    </submittedName>
</protein>
<dbReference type="EMBL" id="FMJD01000008">
    <property type="protein sequence ID" value="SCM76960.1"/>
    <property type="molecule type" value="Genomic_DNA"/>
</dbReference>
<feature type="region of interest" description="Disordered" evidence="1">
    <location>
        <begin position="36"/>
        <end position="56"/>
    </location>
</feature>
<sequence>MNILFIGRLHPKPVIVIHPAVTAGRTLPVTADAMDESSHCPSKLGKPLAGTSADAARRPNSFPSAVFNAALLLGETLRPARPDVNTNERLFAFLRAKMTLVMIQISQISQTHACFVGISDHSAPSG</sequence>
<proteinExistence type="predicted"/>
<name>A0A212LHI4_9HYPH</name>
<reference evidence="2" key="1">
    <citation type="submission" date="2016-08" db="EMBL/GenBank/DDBJ databases">
        <authorList>
            <person name="Seilhamer J.J."/>
        </authorList>
    </citation>
    <scope>NUCLEOTIDE SEQUENCE</scope>
    <source>
        <strain evidence="2">86</strain>
    </source>
</reference>
<accession>A0A212LHI4</accession>
<evidence type="ECO:0000256" key="1">
    <source>
        <dbReference type="SAM" id="MobiDB-lite"/>
    </source>
</evidence>
<evidence type="ECO:0000313" key="2">
    <source>
        <dbReference type="EMBL" id="SCM76960.1"/>
    </source>
</evidence>